<accession>A0A3M6TK78</accession>
<feature type="transmembrane region" description="Helical" evidence="8">
    <location>
        <begin position="246"/>
        <end position="266"/>
    </location>
</feature>
<evidence type="ECO:0000256" key="6">
    <source>
        <dbReference type="ARBA" id="ARBA00023136"/>
    </source>
</evidence>
<feature type="transmembrane region" description="Helical" evidence="8">
    <location>
        <begin position="180"/>
        <end position="202"/>
    </location>
</feature>
<evidence type="ECO:0000256" key="1">
    <source>
        <dbReference type="ARBA" id="ARBA00004141"/>
    </source>
</evidence>
<feature type="region of interest" description="Disordered" evidence="7">
    <location>
        <begin position="331"/>
        <end position="361"/>
    </location>
</feature>
<dbReference type="Proteomes" id="UP000275408">
    <property type="component" value="Unassembled WGS sequence"/>
</dbReference>
<name>A0A3M6TK78_POCDA</name>
<gene>
    <name evidence="10" type="ORF">pdam_00008909</name>
</gene>
<dbReference type="Pfam" id="PF25987">
    <property type="entry name" value="PRRT3"/>
    <property type="match status" value="1"/>
</dbReference>
<evidence type="ECO:0000313" key="11">
    <source>
        <dbReference type="Proteomes" id="UP000275408"/>
    </source>
</evidence>
<keyword evidence="4" id="KW-0732">Signal</keyword>
<comment type="subcellular location">
    <subcellularLocation>
        <location evidence="1">Membrane</location>
        <topology evidence="1">Multi-pass membrane protein</topology>
    </subcellularLocation>
</comment>
<evidence type="ECO:0000256" key="7">
    <source>
        <dbReference type="SAM" id="MobiDB-lite"/>
    </source>
</evidence>
<keyword evidence="5 8" id="KW-1133">Transmembrane helix</keyword>
<dbReference type="OMA" id="WAWEVHI"/>
<reference evidence="10 11" key="1">
    <citation type="journal article" date="2018" name="Sci. Rep.">
        <title>Comparative analysis of the Pocillopora damicornis genome highlights role of immune system in coral evolution.</title>
        <authorList>
            <person name="Cunning R."/>
            <person name="Bay R.A."/>
            <person name="Gillette P."/>
            <person name="Baker A.C."/>
            <person name="Traylor-Knowles N."/>
        </authorList>
    </citation>
    <scope>NUCLEOTIDE SEQUENCE [LARGE SCALE GENOMIC DNA]</scope>
    <source>
        <strain evidence="10">RSMAS</strain>
        <tissue evidence="10">Whole animal</tissue>
    </source>
</reference>
<dbReference type="STRING" id="46731.A0A3M6TK78"/>
<feature type="transmembrane region" description="Helical" evidence="8">
    <location>
        <begin position="286"/>
        <end position="305"/>
    </location>
</feature>
<dbReference type="PANTHER" id="PTHR35578:SF6">
    <property type="entry name" value="PROLINE-RICH TRANSMEMBRANE PROTEIN 4"/>
    <property type="match status" value="1"/>
</dbReference>
<feature type="domain" description="Proline-rich transmembrane protein 3/4" evidence="9">
    <location>
        <begin position="15"/>
        <end position="316"/>
    </location>
</feature>
<evidence type="ECO:0000256" key="5">
    <source>
        <dbReference type="ARBA" id="ARBA00022989"/>
    </source>
</evidence>
<keyword evidence="11" id="KW-1185">Reference proteome</keyword>
<keyword evidence="6 8" id="KW-0472">Membrane</keyword>
<dbReference type="EMBL" id="RCHS01003465">
    <property type="protein sequence ID" value="RMX41644.1"/>
    <property type="molecule type" value="Genomic_DNA"/>
</dbReference>
<evidence type="ECO:0000256" key="2">
    <source>
        <dbReference type="ARBA" id="ARBA00022553"/>
    </source>
</evidence>
<evidence type="ECO:0000256" key="4">
    <source>
        <dbReference type="ARBA" id="ARBA00022729"/>
    </source>
</evidence>
<keyword evidence="3 8" id="KW-0812">Transmembrane</keyword>
<dbReference type="AlphaFoldDB" id="A0A3M6TK78"/>
<keyword evidence="2" id="KW-0597">Phosphoprotein</keyword>
<organism evidence="10 11">
    <name type="scientific">Pocillopora damicornis</name>
    <name type="common">Cauliflower coral</name>
    <name type="synonym">Millepora damicornis</name>
    <dbReference type="NCBI Taxonomy" id="46731"/>
    <lineage>
        <taxon>Eukaryota</taxon>
        <taxon>Metazoa</taxon>
        <taxon>Cnidaria</taxon>
        <taxon>Anthozoa</taxon>
        <taxon>Hexacorallia</taxon>
        <taxon>Scleractinia</taxon>
        <taxon>Astrocoeniina</taxon>
        <taxon>Pocilloporidae</taxon>
        <taxon>Pocillopora</taxon>
    </lineage>
</organism>
<proteinExistence type="predicted"/>
<dbReference type="PANTHER" id="PTHR35578">
    <property type="entry name" value="PROLINE-RICH TRANSMEMBRANE PROTEIN 4-RELATED"/>
    <property type="match status" value="1"/>
</dbReference>
<evidence type="ECO:0000259" key="9">
    <source>
        <dbReference type="Pfam" id="PF25987"/>
    </source>
</evidence>
<evidence type="ECO:0000313" key="10">
    <source>
        <dbReference type="EMBL" id="RMX41644.1"/>
    </source>
</evidence>
<evidence type="ECO:0000256" key="3">
    <source>
        <dbReference type="ARBA" id="ARBA00022692"/>
    </source>
</evidence>
<dbReference type="OrthoDB" id="10066605at2759"/>
<feature type="transmembrane region" description="Helical" evidence="8">
    <location>
        <begin position="156"/>
        <end position="174"/>
    </location>
</feature>
<feature type="transmembrane region" description="Helical" evidence="8">
    <location>
        <begin position="39"/>
        <end position="60"/>
    </location>
</feature>
<dbReference type="InterPro" id="IPR059081">
    <property type="entry name" value="PRRT3-4"/>
</dbReference>
<dbReference type="InterPro" id="IPR052836">
    <property type="entry name" value="PRRT_domain-containing"/>
</dbReference>
<protein>
    <recommendedName>
        <fullName evidence="9">Proline-rich transmembrane protein 3/4 domain-containing protein</fullName>
    </recommendedName>
</protein>
<comment type="caution">
    <text evidence="10">The sequence shown here is derived from an EMBL/GenBank/DDBJ whole genome shotgun (WGS) entry which is preliminary data.</text>
</comment>
<feature type="transmembrane region" description="Helical" evidence="8">
    <location>
        <begin position="114"/>
        <end position="135"/>
    </location>
</feature>
<evidence type="ECO:0000256" key="8">
    <source>
        <dbReference type="SAM" id="Phobius"/>
    </source>
</evidence>
<feature type="transmembrane region" description="Helical" evidence="8">
    <location>
        <begin position="72"/>
        <end position="94"/>
    </location>
</feature>
<sequence>MANVEPRGVKTGERAVAVEPIPDWGPALRTWKWAWDLHWIGFGSLFTLFAVYSFITFIETINIKRRTKRGKLSLVITSLLVIFGLVRGLFLFINPYETKQCNLLPKCPIIVSRILFGIALPCITASFSLVHYAFLQVIKLKLYPERLQSGKFLTGVIVFHFSLSIFAETMVSLFADWKTLGILCQSFYIVFYFCLSISFIYSGGKIVKSVQKNHAHVIRLGITSVRTGADGKVEAYRPNVSKLVKITYITVFLGFASCALQLYSIIGVNNMYLDRDKPPKPWPWLIFQTLYRAVEFAAACTLAYVGPRQVGPKRFQFIRCPFSTCYKENQKAPTGSNDSNERFSTHLVSGDGSLPRKLQTV</sequence>